<reference evidence="2 3" key="1">
    <citation type="submission" date="2014-05" db="EMBL/GenBank/DDBJ databases">
        <title>Draft Genome Sequence of Kitasatospora cheerisanensis KCTC 2395.</title>
        <authorList>
            <person name="Nam D.H."/>
        </authorList>
    </citation>
    <scope>NUCLEOTIDE SEQUENCE [LARGE SCALE GENOMIC DNA]</scope>
    <source>
        <strain evidence="2 3">KCTC 2395</strain>
    </source>
</reference>
<comment type="caution">
    <text evidence="2">The sequence shown here is derived from an EMBL/GenBank/DDBJ whole genome shotgun (WGS) entry which is preliminary data.</text>
</comment>
<protein>
    <submittedName>
        <fullName evidence="2">Uncharacterized protein</fullName>
    </submittedName>
</protein>
<name>A0A066YMH6_9ACTN</name>
<keyword evidence="3" id="KW-1185">Reference proteome</keyword>
<dbReference type="PATRIC" id="fig|1348663.4.peg.5673"/>
<accession>A0A066YMH6</accession>
<dbReference type="EMBL" id="JNBY01000112">
    <property type="protein sequence ID" value="KDN82357.1"/>
    <property type="molecule type" value="Genomic_DNA"/>
</dbReference>
<evidence type="ECO:0000313" key="2">
    <source>
        <dbReference type="EMBL" id="KDN82357.1"/>
    </source>
</evidence>
<sequence>MRLLVGWSRHDAARPAGPAPRGVAVRVGRRDYRFGTQ</sequence>
<organism evidence="2 3">
    <name type="scientific">Kitasatospora cheerisanensis KCTC 2395</name>
    <dbReference type="NCBI Taxonomy" id="1348663"/>
    <lineage>
        <taxon>Bacteria</taxon>
        <taxon>Bacillati</taxon>
        <taxon>Actinomycetota</taxon>
        <taxon>Actinomycetes</taxon>
        <taxon>Kitasatosporales</taxon>
        <taxon>Streptomycetaceae</taxon>
        <taxon>Kitasatospora</taxon>
    </lineage>
</organism>
<dbReference type="HOGENOM" id="CLU_3344671_0_0_11"/>
<feature type="region of interest" description="Disordered" evidence="1">
    <location>
        <begin position="1"/>
        <end position="22"/>
    </location>
</feature>
<dbReference type="Proteomes" id="UP000027178">
    <property type="component" value="Unassembled WGS sequence"/>
</dbReference>
<dbReference type="AlphaFoldDB" id="A0A066YMH6"/>
<gene>
    <name evidence="2" type="ORF">KCH_58640</name>
</gene>
<evidence type="ECO:0000313" key="3">
    <source>
        <dbReference type="Proteomes" id="UP000027178"/>
    </source>
</evidence>
<evidence type="ECO:0000256" key="1">
    <source>
        <dbReference type="SAM" id="MobiDB-lite"/>
    </source>
</evidence>
<proteinExistence type="predicted"/>